<dbReference type="RefSeq" id="WP_132082879.1">
    <property type="nucleotide sequence ID" value="NZ_DALYTA010000004.1"/>
</dbReference>
<dbReference type="InterPro" id="IPR036868">
    <property type="entry name" value="TusA-like_sf"/>
</dbReference>
<dbReference type="InterPro" id="IPR019870">
    <property type="entry name" value="Se_metab_YedF"/>
</dbReference>
<proteinExistence type="inferred from homology"/>
<keyword evidence="4" id="KW-1185">Reference proteome</keyword>
<accession>A0A4R1PTM2</accession>
<dbReference type="Pfam" id="PF01206">
    <property type="entry name" value="TusA"/>
    <property type="match status" value="1"/>
</dbReference>
<protein>
    <submittedName>
        <fullName evidence="3">Selenium metabolism protein YedF</fullName>
    </submittedName>
</protein>
<sequence length="198" mass="21229">MSINVDARGMLCPQPVIVTKKALDNITEGVITTIVDNSVSKENVVKFAKANLCEVAVAEKSGHFYITITKGAPNGLALPVQTLVEESGGTHVFLITQNTFGHGSSELGTVLIKSFFFTMVEKEPLPKTVLFANSGVKLTVEGSPVLDHLQALAARGVEILSCGTCLDYYQLKEQLAVGGITNMYTIMDEITTHKAVTL</sequence>
<dbReference type="InterPro" id="IPR027396">
    <property type="entry name" value="DsrEFH-like"/>
</dbReference>
<feature type="domain" description="UPF0033" evidence="2">
    <location>
        <begin position="5"/>
        <end position="29"/>
    </location>
</feature>
<dbReference type="Gene3D" id="3.30.110.40">
    <property type="entry name" value="TusA-like domain"/>
    <property type="match status" value="1"/>
</dbReference>
<dbReference type="CDD" id="cd03421">
    <property type="entry name" value="SirA_like_N"/>
    <property type="match status" value="1"/>
</dbReference>
<evidence type="ECO:0000259" key="2">
    <source>
        <dbReference type="PROSITE" id="PS01148"/>
    </source>
</evidence>
<dbReference type="InterPro" id="IPR001455">
    <property type="entry name" value="TusA-like"/>
</dbReference>
<comment type="similarity">
    <text evidence="1">Belongs to the sulfur carrier protein TusA family.</text>
</comment>
<dbReference type="AlphaFoldDB" id="A0A4R1PTM2"/>
<evidence type="ECO:0000313" key="3">
    <source>
        <dbReference type="EMBL" id="TCL34470.1"/>
    </source>
</evidence>
<dbReference type="NCBIfam" id="TIGR03527">
    <property type="entry name" value="selenium_YedF"/>
    <property type="match status" value="1"/>
</dbReference>
<dbReference type="SUPFAM" id="SSF75169">
    <property type="entry name" value="DsrEFH-like"/>
    <property type="match status" value="1"/>
</dbReference>
<reference evidence="3 4" key="1">
    <citation type="submission" date="2019-03" db="EMBL/GenBank/DDBJ databases">
        <title>Genomic Encyclopedia of Type Strains, Phase IV (KMG-IV): sequencing the most valuable type-strain genomes for metagenomic binning, comparative biology and taxonomic classification.</title>
        <authorList>
            <person name="Goeker M."/>
        </authorList>
    </citation>
    <scope>NUCLEOTIDE SEQUENCE [LARGE SCALE GENOMIC DNA]</scope>
    <source>
        <strain evidence="3 4">DSM 15969</strain>
    </source>
</reference>
<dbReference type="OrthoDB" id="9801500at2"/>
<evidence type="ECO:0000313" key="4">
    <source>
        <dbReference type="Proteomes" id="UP000295063"/>
    </source>
</evidence>
<comment type="caution">
    <text evidence="3">The sequence shown here is derived from an EMBL/GenBank/DDBJ whole genome shotgun (WGS) entry which is preliminary data.</text>
</comment>
<dbReference type="EMBL" id="SLUI01000015">
    <property type="protein sequence ID" value="TCL34470.1"/>
    <property type="molecule type" value="Genomic_DNA"/>
</dbReference>
<dbReference type="Proteomes" id="UP000295063">
    <property type="component" value="Unassembled WGS sequence"/>
</dbReference>
<dbReference type="SUPFAM" id="SSF64307">
    <property type="entry name" value="SirA-like"/>
    <property type="match status" value="1"/>
</dbReference>
<organism evidence="3 4">
    <name type="scientific">Anaerospora hongkongensis</name>
    <dbReference type="NCBI Taxonomy" id="244830"/>
    <lineage>
        <taxon>Bacteria</taxon>
        <taxon>Bacillati</taxon>
        <taxon>Bacillota</taxon>
        <taxon>Negativicutes</taxon>
        <taxon>Selenomonadales</taxon>
        <taxon>Sporomusaceae</taxon>
        <taxon>Anaerospora</taxon>
    </lineage>
</organism>
<name>A0A4R1PTM2_9FIRM</name>
<dbReference type="PROSITE" id="PS01148">
    <property type="entry name" value="UPF0033"/>
    <property type="match status" value="1"/>
</dbReference>
<gene>
    <name evidence="3" type="ORF">EV210_11555</name>
</gene>
<dbReference type="PANTHER" id="PTHR33279">
    <property type="entry name" value="SULFUR CARRIER PROTEIN YEDF-RELATED"/>
    <property type="match status" value="1"/>
</dbReference>
<evidence type="ECO:0000256" key="1">
    <source>
        <dbReference type="ARBA" id="ARBA00008984"/>
    </source>
</evidence>
<dbReference type="PANTHER" id="PTHR33279:SF6">
    <property type="entry name" value="SULFUR CARRIER PROTEIN YEDF-RELATED"/>
    <property type="match status" value="1"/>
</dbReference>